<dbReference type="OrthoDB" id="9814124at2"/>
<name>A0A418SYF8_9RHOB</name>
<dbReference type="Pfam" id="PF01370">
    <property type="entry name" value="Epimerase"/>
    <property type="match status" value="1"/>
</dbReference>
<dbReference type="InterPro" id="IPR036291">
    <property type="entry name" value="NAD(P)-bd_dom_sf"/>
</dbReference>
<dbReference type="InterPro" id="IPR001509">
    <property type="entry name" value="Epimerase_deHydtase"/>
</dbReference>
<dbReference type="Gene3D" id="3.40.50.720">
    <property type="entry name" value="NAD(P)-binding Rossmann-like Domain"/>
    <property type="match status" value="1"/>
</dbReference>
<accession>A0A418SYF8</accession>
<dbReference type="InterPro" id="IPR050177">
    <property type="entry name" value="Lipid_A_modif_metabolic_enz"/>
</dbReference>
<dbReference type="PANTHER" id="PTHR43245">
    <property type="entry name" value="BIFUNCTIONAL POLYMYXIN RESISTANCE PROTEIN ARNA"/>
    <property type="match status" value="1"/>
</dbReference>
<evidence type="ECO:0000313" key="2">
    <source>
        <dbReference type="EMBL" id="RJE85962.1"/>
    </source>
</evidence>
<dbReference type="SUPFAM" id="SSF51735">
    <property type="entry name" value="NAD(P)-binding Rossmann-fold domains"/>
    <property type="match status" value="1"/>
</dbReference>
<sequence>MKIAITGTSGIVGGFALRVATAAGHQVTALDRRSGYMLGDAPDLSGHDALIHCAFAHAPGLYRGGEEDDARCFRKANLDGTIRLFDAAADSRVGRILFLSSRAVHDGHAPGVELTDDLPACPANLYGEVKARAEDHLRGMRLYGSSIRATGIYGPGPAHKWRDLFADYLAGREIAPRAGTELHGDDLGRAMLLLLEQDTPPPVVNASDLILDRRALLAEVRHLTGCTHPLPPAADISALRVLHCARLAGLGWRPGGFGLLRASLPAMLESRADM</sequence>
<evidence type="ECO:0000313" key="3">
    <source>
        <dbReference type="Proteomes" id="UP000284202"/>
    </source>
</evidence>
<dbReference type="CDD" id="cd08946">
    <property type="entry name" value="SDR_e"/>
    <property type="match status" value="1"/>
</dbReference>
<reference evidence="3" key="1">
    <citation type="submission" date="2018-09" db="EMBL/GenBank/DDBJ databases">
        <title>Acidovorax cavernicola nov. sp. isolated from Gruta de las Maravillas (Aracena, Spain).</title>
        <authorList>
            <person name="Jurado V."/>
            <person name="Gutierrez-Patricio S."/>
            <person name="Gonzalez-Pimentel J.L."/>
            <person name="Miller A.Z."/>
            <person name="Laiz L."/>
            <person name="Saiz-Jimenez C."/>
        </authorList>
    </citation>
    <scope>NUCLEOTIDE SEQUENCE [LARGE SCALE GENOMIC DNA]</scope>
    <source>
        <strain evidence="3">1011MAR3C25</strain>
    </source>
</reference>
<dbReference type="EMBL" id="QZCG01000005">
    <property type="protein sequence ID" value="RJE85962.1"/>
    <property type="molecule type" value="Genomic_DNA"/>
</dbReference>
<keyword evidence="3" id="KW-1185">Reference proteome</keyword>
<proteinExistence type="predicted"/>
<dbReference type="AlphaFoldDB" id="A0A418SYF8"/>
<gene>
    <name evidence="2" type="ORF">D3P04_08235</name>
</gene>
<dbReference type="Proteomes" id="UP000284202">
    <property type="component" value="Unassembled WGS sequence"/>
</dbReference>
<comment type="caution">
    <text evidence="2">The sequence shown here is derived from an EMBL/GenBank/DDBJ whole genome shotgun (WGS) entry which is preliminary data.</text>
</comment>
<organism evidence="2 3">
    <name type="scientific">Paracoccus onubensis</name>
    <dbReference type="NCBI Taxonomy" id="1675788"/>
    <lineage>
        <taxon>Bacteria</taxon>
        <taxon>Pseudomonadati</taxon>
        <taxon>Pseudomonadota</taxon>
        <taxon>Alphaproteobacteria</taxon>
        <taxon>Rhodobacterales</taxon>
        <taxon>Paracoccaceae</taxon>
        <taxon>Paracoccus</taxon>
    </lineage>
</organism>
<dbReference type="PANTHER" id="PTHR43245:SF58">
    <property type="entry name" value="BLL5923 PROTEIN"/>
    <property type="match status" value="1"/>
</dbReference>
<protein>
    <submittedName>
        <fullName evidence="2">NAD(P)-dependent oxidoreductase</fullName>
    </submittedName>
</protein>
<evidence type="ECO:0000259" key="1">
    <source>
        <dbReference type="Pfam" id="PF01370"/>
    </source>
</evidence>
<feature type="domain" description="NAD-dependent epimerase/dehydratase" evidence="1">
    <location>
        <begin position="3"/>
        <end position="205"/>
    </location>
</feature>
<dbReference type="RefSeq" id="WP_119748180.1">
    <property type="nucleotide sequence ID" value="NZ_QZCG01000005.1"/>
</dbReference>